<proteinExistence type="predicted"/>
<feature type="region of interest" description="Disordered" evidence="1">
    <location>
        <begin position="335"/>
        <end position="357"/>
    </location>
</feature>
<dbReference type="EMBL" id="MU155706">
    <property type="protein sequence ID" value="KAF9471343.1"/>
    <property type="molecule type" value="Genomic_DNA"/>
</dbReference>
<feature type="transmembrane region" description="Helical" evidence="2">
    <location>
        <begin position="187"/>
        <end position="210"/>
    </location>
</feature>
<keyword evidence="4" id="KW-1185">Reference proteome</keyword>
<evidence type="ECO:0000256" key="1">
    <source>
        <dbReference type="SAM" id="MobiDB-lite"/>
    </source>
</evidence>
<keyword evidence="2" id="KW-0812">Transmembrane</keyword>
<keyword evidence="2" id="KW-0472">Membrane</keyword>
<evidence type="ECO:0000313" key="4">
    <source>
        <dbReference type="Proteomes" id="UP000807469"/>
    </source>
</evidence>
<keyword evidence="2" id="KW-1133">Transmembrane helix</keyword>
<organism evidence="3 4">
    <name type="scientific">Pholiota conissans</name>
    <dbReference type="NCBI Taxonomy" id="109636"/>
    <lineage>
        <taxon>Eukaryota</taxon>
        <taxon>Fungi</taxon>
        <taxon>Dikarya</taxon>
        <taxon>Basidiomycota</taxon>
        <taxon>Agaricomycotina</taxon>
        <taxon>Agaricomycetes</taxon>
        <taxon>Agaricomycetidae</taxon>
        <taxon>Agaricales</taxon>
        <taxon>Agaricineae</taxon>
        <taxon>Strophariaceae</taxon>
        <taxon>Pholiota</taxon>
    </lineage>
</organism>
<feature type="transmembrane region" description="Helical" evidence="2">
    <location>
        <begin position="109"/>
        <end position="136"/>
    </location>
</feature>
<comment type="caution">
    <text evidence="3">The sequence shown here is derived from an EMBL/GenBank/DDBJ whole genome shotgun (WGS) entry which is preliminary data.</text>
</comment>
<name>A0A9P5YLY1_9AGAR</name>
<dbReference type="AlphaFoldDB" id="A0A9P5YLY1"/>
<feature type="transmembrane region" description="Helical" evidence="2">
    <location>
        <begin position="67"/>
        <end position="89"/>
    </location>
</feature>
<evidence type="ECO:0000256" key="2">
    <source>
        <dbReference type="SAM" id="Phobius"/>
    </source>
</evidence>
<feature type="transmembrane region" description="Helical" evidence="2">
    <location>
        <begin position="274"/>
        <end position="292"/>
    </location>
</feature>
<dbReference type="Proteomes" id="UP000807469">
    <property type="component" value="Unassembled WGS sequence"/>
</dbReference>
<feature type="transmembrane region" description="Helical" evidence="2">
    <location>
        <begin position="36"/>
        <end position="55"/>
    </location>
</feature>
<gene>
    <name evidence="3" type="ORF">BDN70DRAFT_939019</name>
</gene>
<evidence type="ECO:0000313" key="3">
    <source>
        <dbReference type="EMBL" id="KAF9471343.1"/>
    </source>
</evidence>
<feature type="transmembrane region" description="Helical" evidence="2">
    <location>
        <begin position="230"/>
        <end position="254"/>
    </location>
</feature>
<feature type="transmembrane region" description="Helical" evidence="2">
    <location>
        <begin position="148"/>
        <end position="175"/>
    </location>
</feature>
<sequence>MSLEDLNSTALHQVIVQAGFTVDDEKSVIATNLNSMILSALLMGIYTVIYGGTIYKYTTREGSRGYLVPATISCLYLCNLAFFGIDWLVTKQQFIDQGDDRDTVFFATANNWGGLTVGVDLLSAAALVLSESLLIWRCFNVWDRSFRIIFVPVVLTVTNGALVSTQAIGVGVIPLSALTEETRLNKVLAAGLLMSACSTIITTALIAYRIRSFLTHQGISAKRFRHTIDIVVQSGAVYSFSLLLLGVVSILNTTANRVGMNVVLFNFELWESNFTYYLAGMSTTIMVARVAMISSHTDTAASVHLTGIQFDPRSTVHTNTCARLTIDISTLGASRDAAGPERQSQDLSAEEKTLRTI</sequence>
<dbReference type="OrthoDB" id="2873242at2759"/>
<reference evidence="3" key="1">
    <citation type="submission" date="2020-11" db="EMBL/GenBank/DDBJ databases">
        <authorList>
            <consortium name="DOE Joint Genome Institute"/>
            <person name="Ahrendt S."/>
            <person name="Riley R."/>
            <person name="Andreopoulos W."/>
            <person name="Labutti K."/>
            <person name="Pangilinan J."/>
            <person name="Ruiz-Duenas F.J."/>
            <person name="Barrasa J.M."/>
            <person name="Sanchez-Garcia M."/>
            <person name="Camarero S."/>
            <person name="Miyauchi S."/>
            <person name="Serrano A."/>
            <person name="Linde D."/>
            <person name="Babiker R."/>
            <person name="Drula E."/>
            <person name="Ayuso-Fernandez I."/>
            <person name="Pacheco R."/>
            <person name="Padilla G."/>
            <person name="Ferreira P."/>
            <person name="Barriuso J."/>
            <person name="Kellner H."/>
            <person name="Castanera R."/>
            <person name="Alfaro M."/>
            <person name="Ramirez L."/>
            <person name="Pisabarro A.G."/>
            <person name="Kuo A."/>
            <person name="Tritt A."/>
            <person name="Lipzen A."/>
            <person name="He G."/>
            <person name="Yan M."/>
            <person name="Ng V."/>
            <person name="Cullen D."/>
            <person name="Martin F."/>
            <person name="Rosso M.-N."/>
            <person name="Henrissat B."/>
            <person name="Hibbett D."/>
            <person name="Martinez A.T."/>
            <person name="Grigoriev I.V."/>
        </authorList>
    </citation>
    <scope>NUCLEOTIDE SEQUENCE</scope>
    <source>
        <strain evidence="3">CIRM-BRFM 674</strain>
    </source>
</reference>
<protein>
    <submittedName>
        <fullName evidence="3">Uncharacterized protein</fullName>
    </submittedName>
</protein>
<accession>A0A9P5YLY1</accession>